<keyword evidence="1" id="KW-0732">Signal</keyword>
<reference evidence="2 3" key="1">
    <citation type="submission" date="2024-01" db="EMBL/GenBank/DDBJ databases">
        <authorList>
            <person name="Allen C."/>
            <person name="Tagirdzhanova G."/>
        </authorList>
    </citation>
    <scope>NUCLEOTIDE SEQUENCE [LARGE SCALE GENOMIC DNA]</scope>
</reference>
<organism evidence="2 3">
    <name type="scientific">Sporothrix curviconia</name>
    <dbReference type="NCBI Taxonomy" id="1260050"/>
    <lineage>
        <taxon>Eukaryota</taxon>
        <taxon>Fungi</taxon>
        <taxon>Dikarya</taxon>
        <taxon>Ascomycota</taxon>
        <taxon>Pezizomycotina</taxon>
        <taxon>Sordariomycetes</taxon>
        <taxon>Sordariomycetidae</taxon>
        <taxon>Ophiostomatales</taxon>
        <taxon>Ophiostomataceae</taxon>
        <taxon>Sporothrix</taxon>
    </lineage>
</organism>
<feature type="signal peptide" evidence="1">
    <location>
        <begin position="1"/>
        <end position="19"/>
    </location>
</feature>
<sequence>MHLLSLITASAAFLVPALARPASSGLASRQAASSIYKLPGSAWIENLVIRPNGQLLLARLDVPELWSYDPATKAGTQVVGFTDALSLTGITEVSPDVYAVVTGNFSTRGFSVKAGSWAVWTVDLTGAAPKATQVKLVPESGFFIGVAPLDKSNILIADAAKATLYQMNLGTGAYSVVLTDASMKAPAQGGLVEGIHGLKYANGTAYFTNTFGGGFYKVPIAFDATTGKASAATAAKPAEIAALTMAEDFILAPDGSGSYYVAQPNANAVTKITPDGKSSKAATAASCSSVAFGRGASDKNVLYIATTNGAVFSATIAQ</sequence>
<evidence type="ECO:0000256" key="1">
    <source>
        <dbReference type="SAM" id="SignalP"/>
    </source>
</evidence>
<dbReference type="Gene3D" id="2.120.10.30">
    <property type="entry name" value="TolB, C-terminal domain"/>
    <property type="match status" value="1"/>
</dbReference>
<dbReference type="EMBL" id="CAWUHB010000005">
    <property type="protein sequence ID" value="CAK7212165.1"/>
    <property type="molecule type" value="Genomic_DNA"/>
</dbReference>
<dbReference type="PANTHER" id="PTHR42060">
    <property type="entry name" value="NHL REPEAT-CONTAINING PROTEIN-RELATED"/>
    <property type="match status" value="1"/>
</dbReference>
<dbReference type="Proteomes" id="UP001642405">
    <property type="component" value="Unassembled WGS sequence"/>
</dbReference>
<dbReference type="SUPFAM" id="SSF63829">
    <property type="entry name" value="Calcium-dependent phosphotriesterase"/>
    <property type="match status" value="1"/>
</dbReference>
<comment type="caution">
    <text evidence="2">The sequence shown here is derived from an EMBL/GenBank/DDBJ whole genome shotgun (WGS) entry which is preliminary data.</text>
</comment>
<evidence type="ECO:0000313" key="2">
    <source>
        <dbReference type="EMBL" id="CAK7212165.1"/>
    </source>
</evidence>
<keyword evidence="3" id="KW-1185">Reference proteome</keyword>
<name>A0ABP0AY82_9PEZI</name>
<accession>A0ABP0AY82</accession>
<gene>
    <name evidence="2" type="ORF">SCUCBS95973_001349</name>
</gene>
<evidence type="ECO:0000313" key="3">
    <source>
        <dbReference type="Proteomes" id="UP001642405"/>
    </source>
</evidence>
<dbReference type="InterPro" id="IPR011042">
    <property type="entry name" value="6-blade_b-propeller_TolB-like"/>
</dbReference>
<evidence type="ECO:0008006" key="4">
    <source>
        <dbReference type="Google" id="ProtNLM"/>
    </source>
</evidence>
<proteinExistence type="predicted"/>
<dbReference type="PANTHER" id="PTHR42060:SF1">
    <property type="entry name" value="NHL REPEAT-CONTAINING PROTEIN"/>
    <property type="match status" value="1"/>
</dbReference>
<protein>
    <recommendedName>
        <fullName evidence="4">Six-bladed beta-propeller, TolB-like protein</fullName>
    </recommendedName>
</protein>
<feature type="chain" id="PRO_5046375164" description="Six-bladed beta-propeller, TolB-like protein" evidence="1">
    <location>
        <begin position="20"/>
        <end position="318"/>
    </location>
</feature>
<dbReference type="InterPro" id="IPR052998">
    <property type="entry name" value="Hetero-Diels-Alderase-like"/>
</dbReference>